<dbReference type="PANTHER" id="PTHR40707:SF1">
    <property type="entry name" value="DUF460 DOMAIN-CONTAINING PROTEIN"/>
    <property type="match status" value="1"/>
</dbReference>
<dbReference type="EMBL" id="CP006868">
    <property type="protein sequence ID" value="UXD22387.1"/>
    <property type="molecule type" value="Genomic_DNA"/>
</dbReference>
<organism evidence="2 3">
    <name type="scientific">Ignicoccus pacificus DSM 13166</name>
    <dbReference type="NCBI Taxonomy" id="940294"/>
    <lineage>
        <taxon>Archaea</taxon>
        <taxon>Thermoproteota</taxon>
        <taxon>Thermoprotei</taxon>
        <taxon>Desulfurococcales</taxon>
        <taxon>Desulfurococcaceae</taxon>
        <taxon>Ignicoccus</taxon>
    </lineage>
</organism>
<feature type="coiled-coil region" evidence="1">
    <location>
        <begin position="435"/>
        <end position="505"/>
    </location>
</feature>
<reference evidence="2" key="1">
    <citation type="submission" date="2013-11" db="EMBL/GenBank/DDBJ databases">
        <title>Comparative genomics of Ignicoccus.</title>
        <authorList>
            <person name="Podar M."/>
        </authorList>
    </citation>
    <scope>NUCLEOTIDE SEQUENCE</scope>
    <source>
        <strain evidence="2">DSM 13166</strain>
    </source>
</reference>
<evidence type="ECO:0000313" key="3">
    <source>
        <dbReference type="Proteomes" id="UP001063698"/>
    </source>
</evidence>
<proteinExistence type="predicted"/>
<dbReference type="InterPro" id="IPR007408">
    <property type="entry name" value="DUF460"/>
</dbReference>
<dbReference type="Pfam" id="PF04312">
    <property type="entry name" value="DUF460"/>
    <property type="match status" value="1"/>
</dbReference>
<gene>
    <name evidence="2" type="ORF">IPA_04205</name>
</gene>
<evidence type="ECO:0000256" key="1">
    <source>
        <dbReference type="SAM" id="Coils"/>
    </source>
</evidence>
<dbReference type="PANTHER" id="PTHR40707">
    <property type="entry name" value="POSSIBLE NUCLEASE OF RNASE H FOLD, RUVC/YQGF FAMILY"/>
    <property type="match status" value="1"/>
</dbReference>
<dbReference type="AlphaFoldDB" id="A0A977KB26"/>
<dbReference type="Proteomes" id="UP001063698">
    <property type="component" value="Chromosome"/>
</dbReference>
<dbReference type="KEGG" id="ipc:IPA_04205"/>
<keyword evidence="3" id="KW-1185">Reference proteome</keyword>
<keyword evidence="1" id="KW-0175">Coiled coil</keyword>
<protein>
    <recommendedName>
        <fullName evidence="4">DUF460 domain-containing protein</fullName>
    </recommendedName>
</protein>
<sequence>MKCPIAGVDLEPGSPPGIRGRYSLVIIDCNGNLIISKQNVPFKKLLRYLWEYKPQTLALDNVMELGSDKEELIKVLSLFPPETEIVQVTRLPNNIFVDIKKLASTIGIEVPPRKLGPLDTAYLAALLAQRGIGSKLKTFEEKTKIIVTKGRTPRAGGSSMDRFKRAVRNAVSETIAEIKQSLDKAGLDYDVIIDKSDGAIEKAIFTVYAPRSKLQGVVKPVETSAVRVMIRPVVARKIDFLEEVEGSKYLIVGYDPGIESGLAILDLDGNVLLLTSSKELDRGDVISLISKFGIPLIVASDTNPPPHSVKKLAAHHHAMLYVPRTSMSIKEKERIASLIENEQGVKVEDSHQRDALAAAYKAYQAIQDQLRQIDSYLDRIDLEMNRERVKAEVIKGRPLAEVIEEELDKIISNQQTIAQSIVDESRKIKDQQPSMEHLAERIRIIEAENASLRLENEELKEKIKTLEVEMKILKSEAKLLYEGEIDNLKRTLRSVTEKLEICRNELEDRNELLSKVAEVIMGLSKGDYIPAVVIDKMTFNMDLEELESKNPENHHVIYVKYLEDLNERMKEYLSEQEIVLIAKEYNVKIIEELKKYDIPVLTKKPVLELGSAAVFEREILDEWEEMREKIKEERELTEDDIEKLIEEYRIGRWG</sequence>
<accession>A0A977KB26</accession>
<evidence type="ECO:0008006" key="4">
    <source>
        <dbReference type="Google" id="ProtNLM"/>
    </source>
</evidence>
<evidence type="ECO:0000313" key="2">
    <source>
        <dbReference type="EMBL" id="UXD22387.1"/>
    </source>
</evidence>
<name>A0A977KB26_9CREN</name>
<feature type="coiled-coil region" evidence="1">
    <location>
        <begin position="613"/>
        <end position="647"/>
    </location>
</feature>